<organism evidence="2">
    <name type="scientific">Rhizophora mucronata</name>
    <name type="common">Asiatic mangrove</name>
    <dbReference type="NCBI Taxonomy" id="61149"/>
    <lineage>
        <taxon>Eukaryota</taxon>
        <taxon>Viridiplantae</taxon>
        <taxon>Streptophyta</taxon>
        <taxon>Embryophyta</taxon>
        <taxon>Tracheophyta</taxon>
        <taxon>Spermatophyta</taxon>
        <taxon>Magnoliopsida</taxon>
        <taxon>eudicotyledons</taxon>
        <taxon>Gunneridae</taxon>
        <taxon>Pentapetalae</taxon>
        <taxon>rosids</taxon>
        <taxon>fabids</taxon>
        <taxon>Malpighiales</taxon>
        <taxon>Rhizophoraceae</taxon>
        <taxon>Rhizophora</taxon>
    </lineage>
</organism>
<feature type="transmembrane region" description="Helical" evidence="1">
    <location>
        <begin position="262"/>
        <end position="280"/>
    </location>
</feature>
<keyword evidence="1" id="KW-1133">Transmembrane helix</keyword>
<name>A0A2P2LAE7_RHIMU</name>
<sequence length="283" mass="32247">MKVMINDKPKGKIHTSIEQTHSSIEGKILINQEHGKCIPTWQFLAITSAKASETEGTRVGATNPTRILTILADGNILVIVIGHIKPLSQEISYFLQSIFKTRKQKRFLKMRHIGQSRHFDSVTPPNFRDITHPELVTSIEYTVRFILYGARIIDCRCCERGCCTIVSQAQVRISRDKSEEVLVESYALPDLRTDTIVQVTSGYGHRVRRLVHDNHPEILFDGGYNRKFLVLAVLEPEPFLATEPRPVIPPERIGKVDQMSTIVRLLAFCVVWMILTVICWEKD</sequence>
<protein>
    <submittedName>
        <fullName evidence="2">Uncharacterized protein</fullName>
    </submittedName>
</protein>
<evidence type="ECO:0000313" key="2">
    <source>
        <dbReference type="EMBL" id="MBX14943.1"/>
    </source>
</evidence>
<keyword evidence="1" id="KW-0812">Transmembrane</keyword>
<reference evidence="2" key="1">
    <citation type="submission" date="2018-02" db="EMBL/GenBank/DDBJ databases">
        <title>Rhizophora mucronata_Transcriptome.</title>
        <authorList>
            <person name="Meera S.P."/>
            <person name="Sreeshan A."/>
            <person name="Augustine A."/>
        </authorList>
    </citation>
    <scope>NUCLEOTIDE SEQUENCE</scope>
    <source>
        <tissue evidence="2">Leaf</tissue>
    </source>
</reference>
<accession>A0A2P2LAE7</accession>
<dbReference type="EMBL" id="GGEC01034459">
    <property type="protein sequence ID" value="MBX14943.1"/>
    <property type="molecule type" value="Transcribed_RNA"/>
</dbReference>
<keyword evidence="1" id="KW-0472">Membrane</keyword>
<proteinExistence type="predicted"/>
<evidence type="ECO:0000256" key="1">
    <source>
        <dbReference type="SAM" id="Phobius"/>
    </source>
</evidence>
<dbReference type="AlphaFoldDB" id="A0A2P2LAE7"/>